<evidence type="ECO:0000259" key="8">
    <source>
        <dbReference type="PROSITE" id="PS50059"/>
    </source>
</evidence>
<dbReference type="PANTHER" id="PTHR43811:SF19">
    <property type="entry name" value="39 KDA FK506-BINDING NUCLEAR PROTEIN"/>
    <property type="match status" value="1"/>
</dbReference>
<dbReference type="EC" id="5.2.1.8" evidence="6"/>
<comment type="catalytic activity">
    <reaction evidence="1 5 6">
        <text>[protein]-peptidylproline (omega=180) = [protein]-peptidylproline (omega=0)</text>
        <dbReference type="Rhea" id="RHEA:16237"/>
        <dbReference type="Rhea" id="RHEA-COMP:10747"/>
        <dbReference type="Rhea" id="RHEA-COMP:10748"/>
        <dbReference type="ChEBI" id="CHEBI:83833"/>
        <dbReference type="ChEBI" id="CHEBI:83834"/>
        <dbReference type="EC" id="5.2.1.8"/>
    </reaction>
</comment>
<dbReference type="PANTHER" id="PTHR43811">
    <property type="entry name" value="FKBP-TYPE PEPTIDYL-PROLYL CIS-TRANS ISOMERASE FKPA"/>
    <property type="match status" value="1"/>
</dbReference>
<dbReference type="RefSeq" id="WP_136879465.1">
    <property type="nucleotide sequence ID" value="NZ_SWDX01000002.1"/>
</dbReference>
<dbReference type="EMBL" id="SWDX01000002">
    <property type="protein sequence ID" value="TKC63883.1"/>
    <property type="molecule type" value="Genomic_DNA"/>
</dbReference>
<dbReference type="PROSITE" id="PS51257">
    <property type="entry name" value="PROKAR_LIPOPROTEIN"/>
    <property type="match status" value="1"/>
</dbReference>
<evidence type="ECO:0000313" key="9">
    <source>
        <dbReference type="EMBL" id="TKC63883.1"/>
    </source>
</evidence>
<evidence type="ECO:0000256" key="4">
    <source>
        <dbReference type="ARBA" id="ARBA00023235"/>
    </source>
</evidence>
<dbReference type="Proteomes" id="UP000309594">
    <property type="component" value="Unassembled WGS sequence"/>
</dbReference>
<keyword evidence="3 5" id="KW-0697">Rotamase</keyword>
<evidence type="ECO:0000256" key="1">
    <source>
        <dbReference type="ARBA" id="ARBA00000971"/>
    </source>
</evidence>
<protein>
    <recommendedName>
        <fullName evidence="6">Peptidyl-prolyl cis-trans isomerase</fullName>
        <ecNumber evidence="6">5.2.1.8</ecNumber>
    </recommendedName>
</protein>
<dbReference type="Gene3D" id="3.10.50.40">
    <property type="match status" value="1"/>
</dbReference>
<gene>
    <name evidence="9" type="ORF">FBD94_05935</name>
</gene>
<feature type="signal peptide" evidence="7">
    <location>
        <begin position="1"/>
        <end position="21"/>
    </location>
</feature>
<dbReference type="InterPro" id="IPR046357">
    <property type="entry name" value="PPIase_dom_sf"/>
</dbReference>
<evidence type="ECO:0000256" key="7">
    <source>
        <dbReference type="SAM" id="SignalP"/>
    </source>
</evidence>
<proteinExistence type="inferred from homology"/>
<evidence type="ECO:0000256" key="2">
    <source>
        <dbReference type="ARBA" id="ARBA00006577"/>
    </source>
</evidence>
<evidence type="ECO:0000256" key="6">
    <source>
        <dbReference type="RuleBase" id="RU003915"/>
    </source>
</evidence>
<dbReference type="AlphaFoldDB" id="A0A4U1GLJ5"/>
<sequence length="159" mass="16987">MKQIKYLVLLGAIAIGFTACKNNVDDDFDANAQLTADTIAIRKYVTDNNIPALKDKSGVFYQVITQGSGEVVTVNKMVTVDYSGKVLGSSSNFDSSAGTPVEFRLSSLIAGWQIGIPYIQKGGKIRLFIPSGYAYGNNAQPGIPANSVLDFTIVLSNAQ</sequence>
<feature type="chain" id="PRO_5020923792" description="Peptidyl-prolyl cis-trans isomerase" evidence="7">
    <location>
        <begin position="22"/>
        <end position="159"/>
    </location>
</feature>
<comment type="caution">
    <text evidence="9">The sequence shown here is derived from an EMBL/GenBank/DDBJ whole genome shotgun (WGS) entry which is preliminary data.</text>
</comment>
<organism evidence="9 10">
    <name type="scientific">Pedobacter hiemivivus</name>
    <dbReference type="NCBI Taxonomy" id="2530454"/>
    <lineage>
        <taxon>Bacteria</taxon>
        <taxon>Pseudomonadati</taxon>
        <taxon>Bacteroidota</taxon>
        <taxon>Sphingobacteriia</taxon>
        <taxon>Sphingobacteriales</taxon>
        <taxon>Sphingobacteriaceae</taxon>
        <taxon>Pedobacter</taxon>
    </lineage>
</organism>
<dbReference type="GO" id="GO:0003755">
    <property type="term" value="F:peptidyl-prolyl cis-trans isomerase activity"/>
    <property type="evidence" value="ECO:0007669"/>
    <property type="project" value="UniProtKB-UniRule"/>
</dbReference>
<evidence type="ECO:0000256" key="5">
    <source>
        <dbReference type="PROSITE-ProRule" id="PRU00277"/>
    </source>
</evidence>
<evidence type="ECO:0000313" key="10">
    <source>
        <dbReference type="Proteomes" id="UP000309594"/>
    </source>
</evidence>
<comment type="similarity">
    <text evidence="2 6">Belongs to the FKBP-type PPIase family.</text>
</comment>
<name>A0A4U1GLJ5_9SPHI</name>
<dbReference type="Pfam" id="PF00254">
    <property type="entry name" value="FKBP_C"/>
    <property type="match status" value="1"/>
</dbReference>
<feature type="domain" description="PPIase FKBP-type" evidence="8">
    <location>
        <begin position="75"/>
        <end position="159"/>
    </location>
</feature>
<keyword evidence="4 5" id="KW-0413">Isomerase</keyword>
<accession>A0A4U1GLJ5</accession>
<dbReference type="InterPro" id="IPR001179">
    <property type="entry name" value="PPIase_FKBP_dom"/>
</dbReference>
<dbReference type="PROSITE" id="PS50059">
    <property type="entry name" value="FKBP_PPIASE"/>
    <property type="match status" value="1"/>
</dbReference>
<dbReference type="SUPFAM" id="SSF54534">
    <property type="entry name" value="FKBP-like"/>
    <property type="match status" value="1"/>
</dbReference>
<evidence type="ECO:0000256" key="3">
    <source>
        <dbReference type="ARBA" id="ARBA00023110"/>
    </source>
</evidence>
<keyword evidence="7" id="KW-0732">Signal</keyword>
<reference evidence="9 10" key="1">
    <citation type="submission" date="2019-04" db="EMBL/GenBank/DDBJ databases">
        <title>Pedobacter sp. RP-1-16 sp. nov., isolated from Arctic soil.</title>
        <authorList>
            <person name="Dahal R.H."/>
            <person name="Kim D.-U."/>
        </authorList>
    </citation>
    <scope>NUCLEOTIDE SEQUENCE [LARGE SCALE GENOMIC DNA]</scope>
    <source>
        <strain evidence="9 10">RP-1-16</strain>
    </source>
</reference>